<evidence type="ECO:0000313" key="2">
    <source>
        <dbReference type="EMBL" id="CAG5116132.1"/>
    </source>
</evidence>
<dbReference type="AlphaFoldDB" id="A0A8S3YLA2"/>
<feature type="non-terminal residue" evidence="2">
    <location>
        <position position="157"/>
    </location>
</feature>
<sequence length="157" mass="16939">VTLTSHTLSSTTQMFGLSSMNLASFTPDVNLPSIPLEIGSLQLSSQPTPNLSSLGDLGEGVLEDEYSFANRKKSEKFLPLKKRKLHNPSEPEAKEEISTLEAASLSDSEERSEPQSPPPAALEPLRASFTVQAPPIITMQTLMEIKTALTADDDGDL</sequence>
<accession>A0A8S3YLA2</accession>
<feature type="non-terminal residue" evidence="2">
    <location>
        <position position="1"/>
    </location>
</feature>
<feature type="compositionally biased region" description="Basic and acidic residues" evidence="1">
    <location>
        <begin position="87"/>
        <end position="97"/>
    </location>
</feature>
<keyword evidence="3" id="KW-1185">Reference proteome</keyword>
<dbReference type="Proteomes" id="UP000678393">
    <property type="component" value="Unassembled WGS sequence"/>
</dbReference>
<evidence type="ECO:0000256" key="1">
    <source>
        <dbReference type="SAM" id="MobiDB-lite"/>
    </source>
</evidence>
<proteinExistence type="predicted"/>
<dbReference type="EMBL" id="CAJHNH020000214">
    <property type="protein sequence ID" value="CAG5116132.1"/>
    <property type="molecule type" value="Genomic_DNA"/>
</dbReference>
<name>A0A8S3YLA2_9EUPU</name>
<organism evidence="2 3">
    <name type="scientific">Candidula unifasciata</name>
    <dbReference type="NCBI Taxonomy" id="100452"/>
    <lineage>
        <taxon>Eukaryota</taxon>
        <taxon>Metazoa</taxon>
        <taxon>Spiralia</taxon>
        <taxon>Lophotrochozoa</taxon>
        <taxon>Mollusca</taxon>
        <taxon>Gastropoda</taxon>
        <taxon>Heterobranchia</taxon>
        <taxon>Euthyneura</taxon>
        <taxon>Panpulmonata</taxon>
        <taxon>Eupulmonata</taxon>
        <taxon>Stylommatophora</taxon>
        <taxon>Helicina</taxon>
        <taxon>Helicoidea</taxon>
        <taxon>Geomitridae</taxon>
        <taxon>Candidula</taxon>
    </lineage>
</organism>
<dbReference type="OrthoDB" id="10254947at2759"/>
<comment type="caution">
    <text evidence="2">The sequence shown here is derived from an EMBL/GenBank/DDBJ whole genome shotgun (WGS) entry which is preliminary data.</text>
</comment>
<reference evidence="2" key="1">
    <citation type="submission" date="2021-04" db="EMBL/GenBank/DDBJ databases">
        <authorList>
            <consortium name="Molecular Ecology Group"/>
        </authorList>
    </citation>
    <scope>NUCLEOTIDE SEQUENCE</scope>
</reference>
<protein>
    <submittedName>
        <fullName evidence="2">Uncharacterized protein</fullName>
    </submittedName>
</protein>
<gene>
    <name evidence="2" type="ORF">CUNI_LOCUS1690</name>
</gene>
<evidence type="ECO:0000313" key="3">
    <source>
        <dbReference type="Proteomes" id="UP000678393"/>
    </source>
</evidence>
<feature type="region of interest" description="Disordered" evidence="1">
    <location>
        <begin position="82"/>
        <end position="127"/>
    </location>
</feature>